<dbReference type="PANTHER" id="PTHR43671:SF66">
    <property type="entry name" value="SERINE_THREONINE-PROTEIN KINASE NEK2"/>
    <property type="match status" value="1"/>
</dbReference>
<dbReference type="SUPFAM" id="SSF56112">
    <property type="entry name" value="Protein kinase-like (PK-like)"/>
    <property type="match status" value="1"/>
</dbReference>
<keyword evidence="3 6" id="KW-0547">Nucleotide-binding</keyword>
<feature type="domain" description="Protein kinase" evidence="8">
    <location>
        <begin position="91"/>
        <end position="388"/>
    </location>
</feature>
<dbReference type="InterPro" id="IPR017441">
    <property type="entry name" value="Protein_kinase_ATP_BS"/>
</dbReference>
<dbReference type="RefSeq" id="WP_069154336.1">
    <property type="nucleotide sequence ID" value="NZ_MCGH01000003.1"/>
</dbReference>
<keyword evidence="7" id="KW-0812">Transmembrane</keyword>
<dbReference type="PROSITE" id="PS50011">
    <property type="entry name" value="PROTEIN_KINASE_DOM"/>
    <property type="match status" value="1"/>
</dbReference>
<evidence type="ECO:0000259" key="8">
    <source>
        <dbReference type="PROSITE" id="PS50011"/>
    </source>
</evidence>
<dbReference type="Pfam" id="PF00069">
    <property type="entry name" value="Pkinase"/>
    <property type="match status" value="1"/>
</dbReference>
<sequence>MGEKRQSRTVKNYFALDEDDIGEVNSILPLDESGDEIQTYEGYEQAGSMEYQEHYGEDDGWNGPLRLHKLCFTKTQVVEILKKREQQGQEWKFIEMVGNGSFATTYSVDIIRMGIKASYVLKIMDLTWLAEKASVGYMDTVKLVKIREKAEKRFLDRAKKEAAFLKAFHDVPQIVNLDESWEDIVVDEDKVEHQIYCFLLERWEGDISDPIKLKRTQSIGLQLGVDLMSALYEMNVKPQDGSYVIHRDLRCENVLYRPARNACGYQFALSDFGIAKSASESNERMNSIAPNVWEILPDMGQQYTWKSDVYLAGITIYCFMAGWSSEKMRSISVNPNFQFFDKMGGVTLECPHSIKDARFWDLLKQMMHRDADKRPKLKDALNTLKKLIIEDSEKRKKKSTVATATGIIAVFVGTFFICILFDGKLTESIMLPKETNPAMENTRIEQSLPDGVANETRVTDGEEVENIMGESDDVWKDIEVSMIVGNYDGALKKAEKYGLMETDEILNLQGVIYANGLGRNTDLERAIRYFEAACIRSGSAVSFRNLLLAALSADLAEMAEGASAQMPHTADAFRFGERKKIPEAERILVERVYVTEGVILEERENIYDYFWSLNNWTEILKDGVLELTPYRYLVASNYDYIITEYENGEKDVQAIAVQIIEKEIPIRVMRGSYPDAYVTFYSDTLERTSSNAIDIAVYDYPTTYIDADGNEQYWQDTDDIYHGEIPPPDTDDSRWMINGFDENGIREFKKQIKNDMQRV</sequence>
<evidence type="ECO:0000256" key="1">
    <source>
        <dbReference type="ARBA" id="ARBA00010886"/>
    </source>
</evidence>
<keyword evidence="4 9" id="KW-0418">Kinase</keyword>
<keyword evidence="7" id="KW-1133">Transmembrane helix</keyword>
<protein>
    <submittedName>
        <fullName evidence="9">Protein kinase domain protein</fullName>
    </submittedName>
</protein>
<dbReference type="Proteomes" id="UP000094067">
    <property type="component" value="Unassembled WGS sequence"/>
</dbReference>
<keyword evidence="5 6" id="KW-0067">ATP-binding</keyword>
<dbReference type="InterPro" id="IPR000719">
    <property type="entry name" value="Prot_kinase_dom"/>
</dbReference>
<evidence type="ECO:0000256" key="5">
    <source>
        <dbReference type="ARBA" id="ARBA00022840"/>
    </source>
</evidence>
<reference evidence="9 10" key="1">
    <citation type="submission" date="2016-07" db="EMBL/GenBank/DDBJ databases">
        <title>Characterization of isolates of Eisenbergiella tayi derived from blood cultures, using whole genome sequencing.</title>
        <authorList>
            <person name="Burdz T."/>
            <person name="Wiebe D."/>
            <person name="Huynh C."/>
            <person name="Bernard K."/>
        </authorList>
    </citation>
    <scope>NUCLEOTIDE SEQUENCE [LARGE SCALE GENOMIC DNA]</scope>
    <source>
        <strain evidence="9 10">NML 110608</strain>
    </source>
</reference>
<organism evidence="9 10">
    <name type="scientific">Eisenbergiella tayi</name>
    <dbReference type="NCBI Taxonomy" id="1432052"/>
    <lineage>
        <taxon>Bacteria</taxon>
        <taxon>Bacillati</taxon>
        <taxon>Bacillota</taxon>
        <taxon>Clostridia</taxon>
        <taxon>Lachnospirales</taxon>
        <taxon>Lachnospiraceae</taxon>
        <taxon>Eisenbergiella</taxon>
    </lineage>
</organism>
<keyword evidence="2" id="KW-0808">Transferase</keyword>
<dbReference type="EMBL" id="MCGH01000003">
    <property type="protein sequence ID" value="ODM04096.1"/>
    <property type="molecule type" value="Genomic_DNA"/>
</dbReference>
<dbReference type="AlphaFoldDB" id="A0A1E3A7A2"/>
<proteinExistence type="inferred from homology"/>
<evidence type="ECO:0000256" key="4">
    <source>
        <dbReference type="ARBA" id="ARBA00022777"/>
    </source>
</evidence>
<dbReference type="Gene3D" id="1.10.510.10">
    <property type="entry name" value="Transferase(Phosphotransferase) domain 1"/>
    <property type="match status" value="1"/>
</dbReference>
<dbReference type="SMART" id="SM00220">
    <property type="entry name" value="S_TKc"/>
    <property type="match status" value="1"/>
</dbReference>
<evidence type="ECO:0000256" key="2">
    <source>
        <dbReference type="ARBA" id="ARBA00022679"/>
    </source>
</evidence>
<dbReference type="GO" id="GO:0005524">
    <property type="term" value="F:ATP binding"/>
    <property type="evidence" value="ECO:0007669"/>
    <property type="project" value="UniProtKB-UniRule"/>
</dbReference>
<dbReference type="PANTHER" id="PTHR43671">
    <property type="entry name" value="SERINE/THREONINE-PROTEIN KINASE NEK"/>
    <property type="match status" value="1"/>
</dbReference>
<evidence type="ECO:0000256" key="6">
    <source>
        <dbReference type="PROSITE-ProRule" id="PRU10141"/>
    </source>
</evidence>
<comment type="similarity">
    <text evidence="1">Belongs to the protein kinase superfamily. NEK Ser/Thr protein kinase family. NIMA subfamily.</text>
</comment>
<dbReference type="InterPro" id="IPR011009">
    <property type="entry name" value="Kinase-like_dom_sf"/>
</dbReference>
<dbReference type="GO" id="GO:0004674">
    <property type="term" value="F:protein serine/threonine kinase activity"/>
    <property type="evidence" value="ECO:0007669"/>
    <property type="project" value="TreeGrafter"/>
</dbReference>
<dbReference type="PROSITE" id="PS00107">
    <property type="entry name" value="PROTEIN_KINASE_ATP"/>
    <property type="match status" value="1"/>
</dbReference>
<keyword evidence="7" id="KW-0472">Membrane</keyword>
<evidence type="ECO:0000256" key="7">
    <source>
        <dbReference type="SAM" id="Phobius"/>
    </source>
</evidence>
<feature type="binding site" evidence="6">
    <location>
        <position position="122"/>
    </location>
    <ligand>
        <name>ATP</name>
        <dbReference type="ChEBI" id="CHEBI:30616"/>
    </ligand>
</feature>
<comment type="caution">
    <text evidence="9">The sequence shown here is derived from an EMBL/GenBank/DDBJ whole genome shotgun (WGS) entry which is preliminary data.</text>
</comment>
<evidence type="ECO:0000313" key="9">
    <source>
        <dbReference type="EMBL" id="ODM04096.1"/>
    </source>
</evidence>
<evidence type="ECO:0000256" key="3">
    <source>
        <dbReference type="ARBA" id="ARBA00022741"/>
    </source>
</evidence>
<dbReference type="InterPro" id="IPR050660">
    <property type="entry name" value="NEK_Ser/Thr_kinase"/>
</dbReference>
<name>A0A1E3A7A2_9FIRM</name>
<evidence type="ECO:0000313" key="10">
    <source>
        <dbReference type="Proteomes" id="UP000094067"/>
    </source>
</evidence>
<gene>
    <name evidence="9" type="ORF">BEI61_04900</name>
</gene>
<accession>A0A1E3A7A2</accession>
<feature type="transmembrane region" description="Helical" evidence="7">
    <location>
        <begin position="401"/>
        <end position="421"/>
    </location>
</feature>